<dbReference type="PANTHER" id="PTHR43033:SF1">
    <property type="entry name" value="TRNA(ILE)-LYSIDINE SYNTHASE-RELATED"/>
    <property type="match status" value="1"/>
</dbReference>
<comment type="similarity">
    <text evidence="8">Belongs to the tRNA(Ile)-lysidine synthase family.</text>
</comment>
<evidence type="ECO:0000256" key="1">
    <source>
        <dbReference type="ARBA" id="ARBA00004496"/>
    </source>
</evidence>
<dbReference type="SUPFAM" id="SSF52402">
    <property type="entry name" value="Adenine nucleotide alpha hydrolases-like"/>
    <property type="match status" value="1"/>
</dbReference>
<evidence type="ECO:0000256" key="4">
    <source>
        <dbReference type="ARBA" id="ARBA00022694"/>
    </source>
</evidence>
<dbReference type="Pfam" id="PF01171">
    <property type="entry name" value="ATP_bind_3"/>
    <property type="match status" value="1"/>
</dbReference>
<dbReference type="PANTHER" id="PTHR43033">
    <property type="entry name" value="TRNA(ILE)-LYSIDINE SYNTHASE-RELATED"/>
    <property type="match status" value="1"/>
</dbReference>
<comment type="domain">
    <text evidence="8">The N-terminal region contains the highly conserved SGGXDS motif, predicted to be a P-loop motif involved in ATP binding.</text>
</comment>
<dbReference type="Gene3D" id="3.40.50.620">
    <property type="entry name" value="HUPs"/>
    <property type="match status" value="1"/>
</dbReference>
<keyword evidence="5 8" id="KW-0547">Nucleotide-binding</keyword>
<comment type="function">
    <text evidence="8">Ligates lysine onto the cytidine present at position 34 of the AUA codon-specific tRNA(Ile) that contains the anticodon CAU, in an ATP-dependent manner. Cytidine is converted to lysidine, thus changing the amino acid specificity of the tRNA from methionine to isoleucine.</text>
</comment>
<evidence type="ECO:0000256" key="7">
    <source>
        <dbReference type="ARBA" id="ARBA00048539"/>
    </source>
</evidence>
<evidence type="ECO:0000313" key="11">
    <source>
        <dbReference type="Proteomes" id="UP000028623"/>
    </source>
</evidence>
<dbReference type="GO" id="GO:0032267">
    <property type="term" value="F:tRNA(Ile)-lysidine synthase activity"/>
    <property type="evidence" value="ECO:0007669"/>
    <property type="project" value="UniProtKB-EC"/>
</dbReference>
<name>A0A085BHU1_9FLAO</name>
<reference evidence="10 11" key="1">
    <citation type="submission" date="2014-07" db="EMBL/GenBank/DDBJ databases">
        <title>Epilithonimonas lactis LMG 22401 Genome.</title>
        <authorList>
            <person name="Pipes S.E."/>
            <person name="Stropko S.J."/>
        </authorList>
    </citation>
    <scope>NUCLEOTIDE SEQUENCE [LARGE SCALE GENOMIC DNA]</scope>
    <source>
        <strain evidence="10 11">LMG 24401</strain>
    </source>
</reference>
<dbReference type="InterPro" id="IPR012796">
    <property type="entry name" value="Lysidine-tRNA-synth_C"/>
</dbReference>
<evidence type="ECO:0000313" key="10">
    <source>
        <dbReference type="EMBL" id="KFC22036.1"/>
    </source>
</evidence>
<feature type="domain" description="Lysidine-tRNA(Ile) synthetase C-terminal" evidence="9">
    <location>
        <begin position="359"/>
        <end position="432"/>
    </location>
</feature>
<keyword evidence="2 8" id="KW-0963">Cytoplasm</keyword>
<evidence type="ECO:0000256" key="8">
    <source>
        <dbReference type="HAMAP-Rule" id="MF_01161"/>
    </source>
</evidence>
<keyword evidence="11" id="KW-1185">Reference proteome</keyword>
<dbReference type="InterPro" id="IPR012094">
    <property type="entry name" value="tRNA_Ile_lys_synt"/>
</dbReference>
<evidence type="ECO:0000256" key="5">
    <source>
        <dbReference type="ARBA" id="ARBA00022741"/>
    </source>
</evidence>
<feature type="binding site" evidence="8">
    <location>
        <begin position="28"/>
        <end position="33"/>
    </location>
    <ligand>
        <name>ATP</name>
        <dbReference type="ChEBI" id="CHEBI:30616"/>
    </ligand>
</feature>
<protein>
    <recommendedName>
        <fullName evidence="8">tRNA(Ile)-lysidine synthase</fullName>
        <ecNumber evidence="8">6.3.4.19</ecNumber>
    </recommendedName>
    <alternativeName>
        <fullName evidence="8">tRNA(Ile)-2-lysyl-cytidine synthase</fullName>
    </alternativeName>
    <alternativeName>
        <fullName evidence="8">tRNA(Ile)-lysidine synthetase</fullName>
    </alternativeName>
</protein>
<evidence type="ECO:0000259" key="9">
    <source>
        <dbReference type="SMART" id="SM00977"/>
    </source>
</evidence>
<dbReference type="InterPro" id="IPR014729">
    <property type="entry name" value="Rossmann-like_a/b/a_fold"/>
</dbReference>
<keyword evidence="4 8" id="KW-0819">tRNA processing</keyword>
<keyword evidence="3 8" id="KW-0436">Ligase</keyword>
<dbReference type="SMART" id="SM00977">
    <property type="entry name" value="TilS_C"/>
    <property type="match status" value="1"/>
</dbReference>
<dbReference type="GO" id="GO:0005737">
    <property type="term" value="C:cytoplasm"/>
    <property type="evidence" value="ECO:0007669"/>
    <property type="project" value="UniProtKB-SubCell"/>
</dbReference>
<dbReference type="EC" id="6.3.4.19" evidence="8"/>
<dbReference type="eggNOG" id="COG0037">
    <property type="taxonomic scope" value="Bacteria"/>
</dbReference>
<proteinExistence type="inferred from homology"/>
<dbReference type="GO" id="GO:0005524">
    <property type="term" value="F:ATP binding"/>
    <property type="evidence" value="ECO:0007669"/>
    <property type="project" value="UniProtKB-UniRule"/>
</dbReference>
<dbReference type="NCBIfam" id="TIGR02432">
    <property type="entry name" value="lysidine_TilS_N"/>
    <property type="match status" value="1"/>
</dbReference>
<dbReference type="EMBL" id="JPLY01000003">
    <property type="protein sequence ID" value="KFC22036.1"/>
    <property type="molecule type" value="Genomic_DNA"/>
</dbReference>
<sequence>MLSLLKFQNVLEQLQPQSQQKTYLLAVSGGVDSMVLADMFQVSGVKFQVAHINYHLRNEDSKLDQKLVSDFCERCKIPFHLYEVSAKDQKPENSIQNWARELRYRFFRKIQKEQNLEYLVTAHHLNDQLETFIINLSKASGIKGLSGIPANENNIIRPLLNFSKDEIYEFAKENKIEYREDVSNQKTDYLRNKVRHHVVPELEKINENFLQNFSKSIEILNQTKDVLNDLVNEKINGFESNIETGQTIIDKEKFSKESDLLRFEILKRFGFNDEKEMQKIFTAQTGSSFFNSEYQLTINRNELILNQRMEDGRWMTEDEEIALEIFERNVLIPENIKNEIQEFGKCNWKIDENKIKLPLKLRKKKEGDVFFPIGMIGKKKVSKFFKDEKISILAKQKIWLLCDANKQIIGVLPFRQDGRFASNDNLINQLIIKL</sequence>
<dbReference type="STRING" id="421072.SAMN04488097_2356"/>
<dbReference type="AlphaFoldDB" id="A0A085BHU1"/>
<dbReference type="GO" id="GO:0006400">
    <property type="term" value="P:tRNA modification"/>
    <property type="evidence" value="ECO:0007669"/>
    <property type="project" value="UniProtKB-UniRule"/>
</dbReference>
<dbReference type="Proteomes" id="UP000028623">
    <property type="component" value="Unassembled WGS sequence"/>
</dbReference>
<dbReference type="OrthoDB" id="9807403at2"/>
<evidence type="ECO:0000256" key="6">
    <source>
        <dbReference type="ARBA" id="ARBA00022840"/>
    </source>
</evidence>
<dbReference type="InterPro" id="IPR012795">
    <property type="entry name" value="tRNA_Ile_lys_synt_N"/>
</dbReference>
<dbReference type="SUPFAM" id="SSF56037">
    <property type="entry name" value="PheT/TilS domain"/>
    <property type="match status" value="1"/>
</dbReference>
<gene>
    <name evidence="8" type="primary">tilS</name>
    <name evidence="10" type="ORF">IO89_08710</name>
</gene>
<dbReference type="RefSeq" id="WP_034975357.1">
    <property type="nucleotide sequence ID" value="NZ_FOFI01000003.1"/>
</dbReference>
<evidence type="ECO:0000256" key="2">
    <source>
        <dbReference type="ARBA" id="ARBA00022490"/>
    </source>
</evidence>
<comment type="subcellular location">
    <subcellularLocation>
        <location evidence="1 8">Cytoplasm</location>
    </subcellularLocation>
</comment>
<comment type="caution">
    <text evidence="10">The sequence shown here is derived from an EMBL/GenBank/DDBJ whole genome shotgun (WGS) entry which is preliminary data.</text>
</comment>
<dbReference type="NCBIfam" id="TIGR02433">
    <property type="entry name" value="lysidine_TilS_C"/>
    <property type="match status" value="1"/>
</dbReference>
<accession>A0A085BHU1</accession>
<evidence type="ECO:0000256" key="3">
    <source>
        <dbReference type="ARBA" id="ARBA00022598"/>
    </source>
</evidence>
<keyword evidence="6 8" id="KW-0067">ATP-binding</keyword>
<comment type="catalytic activity">
    <reaction evidence="7 8">
        <text>cytidine(34) in tRNA(Ile2) + L-lysine + ATP = lysidine(34) in tRNA(Ile2) + AMP + diphosphate + H(+)</text>
        <dbReference type="Rhea" id="RHEA:43744"/>
        <dbReference type="Rhea" id="RHEA-COMP:10625"/>
        <dbReference type="Rhea" id="RHEA-COMP:10670"/>
        <dbReference type="ChEBI" id="CHEBI:15378"/>
        <dbReference type="ChEBI" id="CHEBI:30616"/>
        <dbReference type="ChEBI" id="CHEBI:32551"/>
        <dbReference type="ChEBI" id="CHEBI:33019"/>
        <dbReference type="ChEBI" id="CHEBI:82748"/>
        <dbReference type="ChEBI" id="CHEBI:83665"/>
        <dbReference type="ChEBI" id="CHEBI:456215"/>
        <dbReference type="EC" id="6.3.4.19"/>
    </reaction>
</comment>
<dbReference type="HAMAP" id="MF_01161">
    <property type="entry name" value="tRNA_Ile_lys_synt"/>
    <property type="match status" value="1"/>
</dbReference>
<dbReference type="CDD" id="cd01992">
    <property type="entry name" value="TilS_N"/>
    <property type="match status" value="1"/>
</dbReference>
<organism evidence="10 11">
    <name type="scientific">Epilithonimonas lactis</name>
    <dbReference type="NCBI Taxonomy" id="421072"/>
    <lineage>
        <taxon>Bacteria</taxon>
        <taxon>Pseudomonadati</taxon>
        <taxon>Bacteroidota</taxon>
        <taxon>Flavobacteriia</taxon>
        <taxon>Flavobacteriales</taxon>
        <taxon>Weeksellaceae</taxon>
        <taxon>Chryseobacterium group</taxon>
        <taxon>Epilithonimonas</taxon>
    </lineage>
</organism>
<dbReference type="InterPro" id="IPR011063">
    <property type="entry name" value="TilS/TtcA_N"/>
</dbReference>